<organism evidence="3 5">
    <name type="scientific">Vanilla planifolia</name>
    <name type="common">Vanilla</name>
    <dbReference type="NCBI Taxonomy" id="51239"/>
    <lineage>
        <taxon>Eukaryota</taxon>
        <taxon>Viridiplantae</taxon>
        <taxon>Streptophyta</taxon>
        <taxon>Embryophyta</taxon>
        <taxon>Tracheophyta</taxon>
        <taxon>Spermatophyta</taxon>
        <taxon>Magnoliopsida</taxon>
        <taxon>Liliopsida</taxon>
        <taxon>Asparagales</taxon>
        <taxon>Orchidaceae</taxon>
        <taxon>Vanilloideae</taxon>
        <taxon>Vanilleae</taxon>
        <taxon>Vanilla</taxon>
    </lineage>
</organism>
<evidence type="ECO:0000313" key="3">
    <source>
        <dbReference type="EMBL" id="KAG0469224.1"/>
    </source>
</evidence>
<evidence type="ECO:0000313" key="5">
    <source>
        <dbReference type="Proteomes" id="UP000639772"/>
    </source>
</evidence>
<protein>
    <submittedName>
        <fullName evidence="3">Uncharacterized protein</fullName>
    </submittedName>
</protein>
<dbReference type="Proteomes" id="UP000639772">
    <property type="component" value="Chromosome 9"/>
</dbReference>
<dbReference type="AlphaFoldDB" id="A0A835UN02"/>
<feature type="region of interest" description="Disordered" evidence="1">
    <location>
        <begin position="34"/>
        <end position="54"/>
    </location>
</feature>
<proteinExistence type="predicted"/>
<name>A0A835UN02_VANPL</name>
<dbReference type="EMBL" id="JADCNM010000009">
    <property type="protein sequence ID" value="KAG0469224.1"/>
    <property type="molecule type" value="Genomic_DNA"/>
</dbReference>
<comment type="caution">
    <text evidence="3">The sequence shown here is derived from an EMBL/GenBank/DDBJ whole genome shotgun (WGS) entry which is preliminary data.</text>
</comment>
<dbReference type="Proteomes" id="UP000636800">
    <property type="component" value="Unassembled WGS sequence"/>
</dbReference>
<keyword evidence="4" id="KW-1185">Reference proteome</keyword>
<reference evidence="4 5" key="1">
    <citation type="journal article" date="2020" name="Nat. Food">
        <title>A phased Vanilla planifolia genome enables genetic improvement of flavour and production.</title>
        <authorList>
            <person name="Hasing T."/>
            <person name="Tang H."/>
            <person name="Brym M."/>
            <person name="Khazi F."/>
            <person name="Huang T."/>
            <person name="Chambers A.H."/>
        </authorList>
    </citation>
    <scope>NUCLEOTIDE SEQUENCE [LARGE SCALE GENOMIC DNA]</scope>
    <source>
        <tissue evidence="3">Leaf</tissue>
    </source>
</reference>
<evidence type="ECO:0000256" key="1">
    <source>
        <dbReference type="SAM" id="MobiDB-lite"/>
    </source>
</evidence>
<accession>A0A835UN02</accession>
<evidence type="ECO:0000313" key="2">
    <source>
        <dbReference type="EMBL" id="KAG0467584.1"/>
    </source>
</evidence>
<feature type="compositionally biased region" description="Polar residues" evidence="1">
    <location>
        <begin position="34"/>
        <end position="52"/>
    </location>
</feature>
<dbReference type="EMBL" id="JADCNL010000009">
    <property type="protein sequence ID" value="KAG0467584.1"/>
    <property type="molecule type" value="Genomic_DNA"/>
</dbReference>
<gene>
    <name evidence="3" type="ORF">HPP92_018552</name>
    <name evidence="2" type="ORF">HPP92_019164</name>
</gene>
<evidence type="ECO:0000313" key="4">
    <source>
        <dbReference type="Proteomes" id="UP000636800"/>
    </source>
</evidence>
<sequence length="123" mass="13313">MVLATSTPSEGPLSRPFIYDANTMNMLLSSAWSSPTSKLGLTQSPEKPSSHAQEAGKSCSLNYSFLLHCILNNKVKKAHSYSRGDKCWPPGSSPTVRGRRVVASVGVVAELKDACVYRRLGRS</sequence>